<organism evidence="1 2">
    <name type="scientific">Amycolatopsis thermophila</name>
    <dbReference type="NCBI Taxonomy" id="206084"/>
    <lineage>
        <taxon>Bacteria</taxon>
        <taxon>Bacillati</taxon>
        <taxon>Actinomycetota</taxon>
        <taxon>Actinomycetes</taxon>
        <taxon>Pseudonocardiales</taxon>
        <taxon>Pseudonocardiaceae</taxon>
        <taxon>Amycolatopsis</taxon>
    </lineage>
</organism>
<dbReference type="Proteomes" id="UP001229651">
    <property type="component" value="Unassembled WGS sequence"/>
</dbReference>
<reference evidence="1 2" key="1">
    <citation type="submission" date="2023-07" db="EMBL/GenBank/DDBJ databases">
        <title>Sequencing the genomes of 1000 actinobacteria strains.</title>
        <authorList>
            <person name="Klenk H.-P."/>
        </authorList>
    </citation>
    <scope>NUCLEOTIDE SEQUENCE [LARGE SCALE GENOMIC DNA]</scope>
    <source>
        <strain evidence="1 2">DSM 45805</strain>
    </source>
</reference>
<evidence type="ECO:0000313" key="2">
    <source>
        <dbReference type="Proteomes" id="UP001229651"/>
    </source>
</evidence>
<proteinExistence type="predicted"/>
<gene>
    <name evidence="1" type="ORF">FB470_000568</name>
</gene>
<dbReference type="EMBL" id="JAUSUT010000001">
    <property type="protein sequence ID" value="MDQ0376574.1"/>
    <property type="molecule type" value="Genomic_DNA"/>
</dbReference>
<keyword evidence="2" id="KW-1185">Reference proteome</keyword>
<protein>
    <submittedName>
        <fullName evidence="1">Uncharacterized protein</fullName>
    </submittedName>
</protein>
<comment type="caution">
    <text evidence="1">The sequence shown here is derived from an EMBL/GenBank/DDBJ whole genome shotgun (WGS) entry which is preliminary data.</text>
</comment>
<name>A0ABU0EMS3_9PSEU</name>
<evidence type="ECO:0000313" key="1">
    <source>
        <dbReference type="EMBL" id="MDQ0376574.1"/>
    </source>
</evidence>
<dbReference type="RefSeq" id="WP_306988492.1">
    <property type="nucleotide sequence ID" value="NZ_JAUSUT010000001.1"/>
</dbReference>
<accession>A0ABU0EMS3</accession>
<sequence length="160" mass="17670">MTAQQGIAEISAQELRTRKAGSDESAWSDVLNDAEIRNTATYVRRRGRLMMLALNPTTYARLSGLVDGANAPAPQRIVSPPRPVNGSERLDLSHITDPNARVIMDSRLAFRELAQIQPRVENGWHVTVVRWDRPAAVFVPPSWAPQHALEAALEMAHSGD</sequence>